<evidence type="ECO:0000313" key="3">
    <source>
        <dbReference type="Proteomes" id="UP000441585"/>
    </source>
</evidence>
<dbReference type="EMBL" id="WKKF01000016">
    <property type="protein sequence ID" value="MRX56704.1"/>
    <property type="molecule type" value="Genomic_DNA"/>
</dbReference>
<protein>
    <submittedName>
        <fullName evidence="2">tRNA (Adenosine(37)-N6)-threonylcarbamoyltransferase complex dimerization subunit type 1 TsaB</fullName>
    </submittedName>
</protein>
<dbReference type="SUPFAM" id="SSF53067">
    <property type="entry name" value="Actin-like ATPase domain"/>
    <property type="match status" value="2"/>
</dbReference>
<dbReference type="AlphaFoldDB" id="A0A6I2MH60"/>
<dbReference type="GO" id="GO:0005829">
    <property type="term" value="C:cytosol"/>
    <property type="evidence" value="ECO:0007669"/>
    <property type="project" value="TreeGrafter"/>
</dbReference>
<evidence type="ECO:0000259" key="1">
    <source>
        <dbReference type="Pfam" id="PF00814"/>
    </source>
</evidence>
<dbReference type="InterPro" id="IPR043129">
    <property type="entry name" value="ATPase_NBD"/>
</dbReference>
<comment type="caution">
    <text evidence="2">The sequence shown here is derived from an EMBL/GenBank/DDBJ whole genome shotgun (WGS) entry which is preliminary data.</text>
</comment>
<dbReference type="GO" id="GO:0002949">
    <property type="term" value="P:tRNA threonylcarbamoyladenosine modification"/>
    <property type="evidence" value="ECO:0007669"/>
    <property type="project" value="InterPro"/>
</dbReference>
<name>A0A6I2MH60_9BACI</name>
<gene>
    <name evidence="2" type="primary">tsaB</name>
    <name evidence="2" type="ORF">GJU41_22435</name>
</gene>
<keyword evidence="2" id="KW-0808">Transferase</keyword>
<dbReference type="PANTHER" id="PTHR11735">
    <property type="entry name" value="TRNA N6-ADENOSINE THREONYLCARBAMOYLTRANSFERASE"/>
    <property type="match status" value="1"/>
</dbReference>
<dbReference type="CDD" id="cd24032">
    <property type="entry name" value="ASKHA_NBD_TsaB"/>
    <property type="match status" value="1"/>
</dbReference>
<dbReference type="InterPro" id="IPR022496">
    <property type="entry name" value="T6A_TsaB"/>
</dbReference>
<dbReference type="PANTHER" id="PTHR11735:SF11">
    <property type="entry name" value="TRNA THREONYLCARBAMOYLADENOSINE BIOSYNTHESIS PROTEIN TSAB"/>
    <property type="match status" value="1"/>
</dbReference>
<dbReference type="Proteomes" id="UP000441585">
    <property type="component" value="Unassembled WGS sequence"/>
</dbReference>
<dbReference type="NCBIfam" id="TIGR03725">
    <property type="entry name" value="T6A_YeaZ"/>
    <property type="match status" value="1"/>
</dbReference>
<dbReference type="RefSeq" id="WP_154319658.1">
    <property type="nucleotide sequence ID" value="NZ_CAJGAA010000013.1"/>
</dbReference>
<evidence type="ECO:0000313" key="2">
    <source>
        <dbReference type="EMBL" id="MRX56704.1"/>
    </source>
</evidence>
<organism evidence="2 3">
    <name type="scientific">Metabacillus idriensis</name>
    <dbReference type="NCBI Taxonomy" id="324768"/>
    <lineage>
        <taxon>Bacteria</taxon>
        <taxon>Bacillati</taxon>
        <taxon>Bacillota</taxon>
        <taxon>Bacilli</taxon>
        <taxon>Bacillales</taxon>
        <taxon>Bacillaceae</taxon>
        <taxon>Metabacillus</taxon>
    </lineage>
</organism>
<dbReference type="Gene3D" id="3.30.420.40">
    <property type="match status" value="2"/>
</dbReference>
<feature type="domain" description="Gcp-like" evidence="1">
    <location>
        <begin position="26"/>
        <end position="224"/>
    </location>
</feature>
<dbReference type="Pfam" id="PF00814">
    <property type="entry name" value="TsaD"/>
    <property type="match status" value="1"/>
</dbReference>
<accession>A0A6I2MH60</accession>
<sequence length="229" mass="25448">MKAIAIDTSNLTLGVAIVEDTKVIGEYVTNIKQNHSVRAMPAVEWLMQECGITPGELDRVIVAGGPGSYTGLRIGVSIAKTLAWTLNIPLASVSSLEVLAAGGSYFNGFICPIFDARRGRVYTGLYEYADRELMNRRNDQNLLLSDWLLELKKEEKQILFIGNDVSLHQELIIEVLGDQAVIASITEHNPRPAMLGKLGLMKKPEDIHTFVPNYIRLAEAEVKWLEQQK</sequence>
<dbReference type="GO" id="GO:0016740">
    <property type="term" value="F:transferase activity"/>
    <property type="evidence" value="ECO:0007669"/>
    <property type="project" value="UniProtKB-KW"/>
</dbReference>
<reference evidence="2 3" key="1">
    <citation type="submission" date="2019-11" db="EMBL/GenBank/DDBJ databases">
        <title>Bacillus idriensis genome.</title>
        <authorList>
            <person name="Konopka E.N."/>
            <person name="Newman J.D."/>
        </authorList>
    </citation>
    <scope>NUCLEOTIDE SEQUENCE [LARGE SCALE GENOMIC DNA]</scope>
    <source>
        <strain evidence="2 3">DSM 19097</strain>
    </source>
</reference>
<dbReference type="InterPro" id="IPR000905">
    <property type="entry name" value="Gcp-like_dom"/>
</dbReference>
<keyword evidence="3" id="KW-1185">Reference proteome</keyword>
<proteinExistence type="predicted"/>